<protein>
    <submittedName>
        <fullName evidence="3">Ribonuclease H-like domain-containing protein</fullName>
    </submittedName>
</protein>
<proteinExistence type="predicted"/>
<evidence type="ECO:0000313" key="4">
    <source>
        <dbReference type="Proteomes" id="UP000247702"/>
    </source>
</evidence>
<dbReference type="Proteomes" id="UP000615446">
    <property type="component" value="Unassembled WGS sequence"/>
</dbReference>
<sequence length="163" mass="18805">MDPTTPIDLETQRSGRKKHADGRPLGPIWQHFIRKSTATPGKFEAECKYCSKTWKRGKTPILEEYLTNHCLNVLQLILREYMEKVRNCENTSNKKRKIDKSVVGQTTITAFHDSTNLPDAKINRINCALVKFFVYCGIAFRIVKHPFFIDFLKELNAGYDPPT</sequence>
<evidence type="ECO:0000313" key="2">
    <source>
        <dbReference type="EMBL" id="GBC06898.1"/>
    </source>
</evidence>
<feature type="region of interest" description="Disordered" evidence="1">
    <location>
        <begin position="1"/>
        <end position="25"/>
    </location>
</feature>
<dbReference type="EMBL" id="BLAL01000252">
    <property type="protein sequence ID" value="GES96561.1"/>
    <property type="molecule type" value="Genomic_DNA"/>
</dbReference>
<comment type="caution">
    <text evidence="2">The sequence shown here is derived from an EMBL/GenBank/DDBJ whole genome shotgun (WGS) entry which is preliminary data.</text>
</comment>
<name>A0A2Z6RUV7_9GLOM</name>
<dbReference type="AlphaFoldDB" id="A0A2Z6RUV7"/>
<evidence type="ECO:0000256" key="1">
    <source>
        <dbReference type="SAM" id="MobiDB-lite"/>
    </source>
</evidence>
<dbReference type="Proteomes" id="UP000247702">
    <property type="component" value="Unassembled WGS sequence"/>
</dbReference>
<organism evidence="2 4">
    <name type="scientific">Rhizophagus clarus</name>
    <dbReference type="NCBI Taxonomy" id="94130"/>
    <lineage>
        <taxon>Eukaryota</taxon>
        <taxon>Fungi</taxon>
        <taxon>Fungi incertae sedis</taxon>
        <taxon>Mucoromycota</taxon>
        <taxon>Glomeromycotina</taxon>
        <taxon>Glomeromycetes</taxon>
        <taxon>Glomerales</taxon>
        <taxon>Glomeraceae</taxon>
        <taxon>Rhizophagus</taxon>
    </lineage>
</organism>
<reference evidence="3" key="2">
    <citation type="submission" date="2019-10" db="EMBL/GenBank/DDBJ databases">
        <title>Conservation and host-specific expression of non-tandemly repeated heterogenous ribosome RNA gene in arbuscular mycorrhizal fungi.</title>
        <authorList>
            <person name="Maeda T."/>
            <person name="Kobayashi Y."/>
            <person name="Nakagawa T."/>
            <person name="Ezawa T."/>
            <person name="Yamaguchi K."/>
            <person name="Bino T."/>
            <person name="Nishimoto Y."/>
            <person name="Shigenobu S."/>
            <person name="Kawaguchi M."/>
        </authorList>
    </citation>
    <scope>NUCLEOTIDE SEQUENCE</scope>
    <source>
        <strain evidence="3">HR1</strain>
    </source>
</reference>
<dbReference type="STRING" id="94130.A0A2Z6RUV7"/>
<gene>
    <name evidence="3" type="ORF">RCL2_002318900</name>
    <name evidence="2" type="ORF">RclHR1_07120011</name>
</gene>
<accession>A0A2Z6RUV7</accession>
<dbReference type="OrthoDB" id="2445631at2759"/>
<keyword evidence="4" id="KW-1185">Reference proteome</keyword>
<reference evidence="2 4" key="1">
    <citation type="submission" date="2017-11" db="EMBL/GenBank/DDBJ databases">
        <title>The genome of Rhizophagus clarus HR1 reveals common genetic basis of auxotrophy among arbuscular mycorrhizal fungi.</title>
        <authorList>
            <person name="Kobayashi Y."/>
        </authorList>
    </citation>
    <scope>NUCLEOTIDE SEQUENCE [LARGE SCALE GENOMIC DNA]</scope>
    <source>
        <strain evidence="2 4">HR1</strain>
    </source>
</reference>
<evidence type="ECO:0000313" key="3">
    <source>
        <dbReference type="EMBL" id="GES96561.1"/>
    </source>
</evidence>
<dbReference type="EMBL" id="BEXD01004107">
    <property type="protein sequence ID" value="GBC06898.1"/>
    <property type="molecule type" value="Genomic_DNA"/>
</dbReference>